<dbReference type="Gene3D" id="1.10.10.10">
    <property type="entry name" value="Winged helix-like DNA-binding domain superfamily/Winged helix DNA-binding domain"/>
    <property type="match status" value="1"/>
</dbReference>
<dbReference type="EMBL" id="CP118378">
    <property type="protein sequence ID" value="WFD44450.1"/>
    <property type="molecule type" value="Genomic_DNA"/>
</dbReference>
<evidence type="ECO:0000256" key="4">
    <source>
        <dbReference type="PROSITE-ProRule" id="PRU00330"/>
    </source>
</evidence>
<keyword evidence="9" id="KW-1185">Reference proteome</keyword>
<feature type="compositionally biased region" description="Polar residues" evidence="6">
    <location>
        <begin position="208"/>
        <end position="224"/>
    </location>
</feature>
<dbReference type="SUPFAM" id="SSF74788">
    <property type="entry name" value="Cullin repeat-like"/>
    <property type="match status" value="1"/>
</dbReference>
<dbReference type="InterPro" id="IPR036390">
    <property type="entry name" value="WH_DNA-bd_sf"/>
</dbReference>
<evidence type="ECO:0000256" key="1">
    <source>
        <dbReference type="ARBA" id="ARBA00006019"/>
    </source>
</evidence>
<dbReference type="InterPro" id="IPR019559">
    <property type="entry name" value="Cullin_neddylation_domain"/>
</dbReference>
<evidence type="ECO:0000313" key="8">
    <source>
        <dbReference type="EMBL" id="WFD44450.1"/>
    </source>
</evidence>
<dbReference type="PROSITE" id="PS50069">
    <property type="entry name" value="CULLIN_2"/>
    <property type="match status" value="1"/>
</dbReference>
<dbReference type="InterPro" id="IPR045093">
    <property type="entry name" value="Cullin"/>
</dbReference>
<evidence type="ECO:0000256" key="3">
    <source>
        <dbReference type="ARBA" id="ARBA00022843"/>
    </source>
</evidence>
<dbReference type="InterPro" id="IPR001373">
    <property type="entry name" value="Cullin_N"/>
</dbReference>
<feature type="domain" description="Cullin family profile" evidence="7">
    <location>
        <begin position="432"/>
        <end position="660"/>
    </location>
</feature>
<proteinExistence type="inferred from homology"/>
<dbReference type="PANTHER" id="PTHR11932">
    <property type="entry name" value="CULLIN"/>
    <property type="match status" value="1"/>
</dbReference>
<dbReference type="SUPFAM" id="SSF75632">
    <property type="entry name" value="Cullin homology domain"/>
    <property type="match status" value="1"/>
</dbReference>
<protein>
    <recommendedName>
        <fullName evidence="7">Cullin family profile domain-containing protein</fullName>
    </recommendedName>
</protein>
<sequence length="791" mass="89155">MLAASFQSLNKAPSDALFGKVDWPSSIDSSDTANPDLQGLNSSIKCLLLHRSDTNSRALQPLYQAICDTCTLSSEASRALYQDTTNQIKRCIEILVSDIGSPPMRTDAQACAQWAHQLLSVWTVCRSRLHLVAQLLFPILADHHHNTSPYQLLESLSFTHLTQQIRTVLRAQFVLVSGIVALVQQGRVGAQNTDSTHIASPLSRADLSESQSLEDPVSSSSHIPDTTDEVKSVTDDDPSCIHTAYNLVHLANEMGLGDALQSALAEETQAYTAHLEKVWYATFQPESLLKVVPELRACLDREQRWAAWLYEPTQSHSIIKQMQTKLVTNHTEHLATLVAYLLKNADQRGIAELYSLLGFSNALPTFQSAFASYVEEAGMQLMQASEEGLIDSLLTFYASMQHTIATSLQGNSAISHAMRDSFEKVVNARDSKPAELLARYIDVKLRAGNTIMSDAELDQCMTQVLELFRFLRDKDMFEEFYKRYFAKRLLLARSASDDAERSMLLKLKEECGPDFTAKLETMLKDIQLSDGLAAAYTERRKHSPFDFEVSVLTQAHWPTFPDTFVQLPEEMQLEMNRFESFYETCHSGRSLHWRHALGFLILVANLGKAGVKELHVSTFQAAVLFAFNTVPLDGEISYTSLLQSTQLPASELKRTLQSLASGAIPTRVLRKHPQGRDVNDSDSFTINQALRNDRRRIRINQIQHKDTREEQKSTEERVFIDRELILQAAAMRILKARKTIKHAELTNEVVLQIKNRFAIDASELKKAFERLIEKDLMERVEGDRGLYRYIA</sequence>
<dbReference type="GO" id="GO:0031625">
    <property type="term" value="F:ubiquitin protein ligase binding"/>
    <property type="evidence" value="ECO:0007669"/>
    <property type="project" value="InterPro"/>
</dbReference>
<keyword evidence="2" id="KW-1017">Isopeptide bond</keyword>
<accession>A0AAF0FBL8</accession>
<dbReference type="InterPro" id="IPR016159">
    <property type="entry name" value="Cullin_repeat-like_dom_sf"/>
</dbReference>
<dbReference type="InterPro" id="IPR059120">
    <property type="entry name" value="Cullin-like_AB"/>
</dbReference>
<reference evidence="8" key="1">
    <citation type="submission" date="2023-02" db="EMBL/GenBank/DDBJ databases">
        <title>Mating type loci evolution in Malassezia.</title>
        <authorList>
            <person name="Coelho M.A."/>
        </authorList>
    </citation>
    <scope>NUCLEOTIDE SEQUENCE</scope>
    <source>
        <strain evidence="8">CBS 14136</strain>
    </source>
</reference>
<dbReference type="AlphaFoldDB" id="A0AAF0FBL8"/>
<dbReference type="InterPro" id="IPR016158">
    <property type="entry name" value="Cullin_homology"/>
</dbReference>
<dbReference type="GO" id="GO:0006511">
    <property type="term" value="P:ubiquitin-dependent protein catabolic process"/>
    <property type="evidence" value="ECO:0007669"/>
    <property type="project" value="InterPro"/>
</dbReference>
<dbReference type="Gene3D" id="3.30.230.130">
    <property type="entry name" value="Cullin, Chain C, Domain 2"/>
    <property type="match status" value="1"/>
</dbReference>
<evidence type="ECO:0000256" key="2">
    <source>
        <dbReference type="ARBA" id="ARBA00022499"/>
    </source>
</evidence>
<dbReference type="SUPFAM" id="SSF46785">
    <property type="entry name" value="Winged helix' DNA-binding domain"/>
    <property type="match status" value="1"/>
</dbReference>
<dbReference type="FunFam" id="1.20.1310.10:FF:000002">
    <property type="entry name" value="cullin-3 isoform X1"/>
    <property type="match status" value="1"/>
</dbReference>
<comment type="similarity">
    <text evidence="1 4 5">Belongs to the cullin family.</text>
</comment>
<keyword evidence="3" id="KW-0832">Ubl conjugation</keyword>
<dbReference type="InterPro" id="IPR036388">
    <property type="entry name" value="WH-like_DNA-bd_sf"/>
</dbReference>
<dbReference type="Pfam" id="PF00888">
    <property type="entry name" value="Cullin"/>
    <property type="match status" value="1"/>
</dbReference>
<dbReference type="SMART" id="SM00182">
    <property type="entry name" value="CULLIN"/>
    <property type="match status" value="1"/>
</dbReference>
<dbReference type="Pfam" id="PF26557">
    <property type="entry name" value="Cullin_AB"/>
    <property type="match status" value="1"/>
</dbReference>
<evidence type="ECO:0000256" key="6">
    <source>
        <dbReference type="SAM" id="MobiDB-lite"/>
    </source>
</evidence>
<evidence type="ECO:0000256" key="5">
    <source>
        <dbReference type="RuleBase" id="RU003829"/>
    </source>
</evidence>
<evidence type="ECO:0000259" key="7">
    <source>
        <dbReference type="PROSITE" id="PS50069"/>
    </source>
</evidence>
<evidence type="ECO:0000313" key="9">
    <source>
        <dbReference type="Proteomes" id="UP001214628"/>
    </source>
</evidence>
<gene>
    <name evidence="8" type="ORF">MPSI1_003118</name>
</gene>
<dbReference type="Pfam" id="PF10557">
    <property type="entry name" value="Cullin_Nedd8"/>
    <property type="match status" value="1"/>
</dbReference>
<dbReference type="InterPro" id="IPR036317">
    <property type="entry name" value="Cullin_homology_sf"/>
</dbReference>
<dbReference type="Proteomes" id="UP001214628">
    <property type="component" value="Chromosome 4"/>
</dbReference>
<organism evidence="8 9">
    <name type="scientific">Malassezia psittaci</name>
    <dbReference type="NCBI Taxonomy" id="1821823"/>
    <lineage>
        <taxon>Eukaryota</taxon>
        <taxon>Fungi</taxon>
        <taxon>Dikarya</taxon>
        <taxon>Basidiomycota</taxon>
        <taxon>Ustilaginomycotina</taxon>
        <taxon>Malasseziomycetes</taxon>
        <taxon>Malasseziales</taxon>
        <taxon>Malasseziaceae</taxon>
        <taxon>Malassezia</taxon>
    </lineage>
</organism>
<dbReference type="SMART" id="SM00884">
    <property type="entry name" value="Cullin_Nedd8"/>
    <property type="match status" value="1"/>
</dbReference>
<feature type="region of interest" description="Disordered" evidence="6">
    <location>
        <begin position="205"/>
        <end position="235"/>
    </location>
</feature>
<name>A0AAF0FBL8_9BASI</name>
<dbReference type="Gene3D" id="1.20.1310.10">
    <property type="entry name" value="Cullin Repeats"/>
    <property type="match status" value="2"/>
</dbReference>
<dbReference type="FunFam" id="1.10.10.10:FF:000014">
    <property type="entry name" value="Cullin 1"/>
    <property type="match status" value="1"/>
</dbReference>